<feature type="transmembrane region" description="Helical" evidence="1">
    <location>
        <begin position="117"/>
        <end position="136"/>
    </location>
</feature>
<dbReference type="EMBL" id="UINC01209339">
    <property type="protein sequence ID" value="SVE32318.1"/>
    <property type="molecule type" value="Genomic_DNA"/>
</dbReference>
<accession>A0A383CL34</accession>
<keyword evidence="1" id="KW-1133">Transmembrane helix</keyword>
<keyword evidence="1" id="KW-0812">Transmembrane</keyword>
<proteinExistence type="predicted"/>
<feature type="transmembrane region" description="Helical" evidence="1">
    <location>
        <begin position="45"/>
        <end position="67"/>
    </location>
</feature>
<protein>
    <submittedName>
        <fullName evidence="2">Uncharacterized protein</fullName>
    </submittedName>
</protein>
<feature type="non-terminal residue" evidence="2">
    <location>
        <position position="240"/>
    </location>
</feature>
<feature type="transmembrane region" description="Helical" evidence="1">
    <location>
        <begin position="143"/>
        <end position="160"/>
    </location>
</feature>
<evidence type="ECO:0000313" key="2">
    <source>
        <dbReference type="EMBL" id="SVE32318.1"/>
    </source>
</evidence>
<sequence>MPALMELHYVQVASGYASTGIVYHQNFTPVSGLFKYPSLPVDSDLLNPIVSSPLSIVTLIFSGMTIWRARLVDSRHFSELILLLLLSLIALFLILPQSRLLWDELPLLQLTLWPWRFIGPASLMIAVLAAGLMSTILKNRTMFLMIGVFAVMLNGLPWLYPPREVLVSPTNVADLARFEMPPWLIGTSTTAEYLPQWVQQLPDTNEQRDVLLTNSDPDRLDRRLLPSELKAQHVTNEILS</sequence>
<dbReference type="AlphaFoldDB" id="A0A383CL34"/>
<keyword evidence="1" id="KW-0472">Membrane</keyword>
<organism evidence="2">
    <name type="scientific">marine metagenome</name>
    <dbReference type="NCBI Taxonomy" id="408172"/>
    <lineage>
        <taxon>unclassified sequences</taxon>
        <taxon>metagenomes</taxon>
        <taxon>ecological metagenomes</taxon>
    </lineage>
</organism>
<name>A0A383CL34_9ZZZZ</name>
<evidence type="ECO:0000256" key="1">
    <source>
        <dbReference type="SAM" id="Phobius"/>
    </source>
</evidence>
<feature type="transmembrane region" description="Helical" evidence="1">
    <location>
        <begin position="79"/>
        <end position="97"/>
    </location>
</feature>
<gene>
    <name evidence="2" type="ORF">METZ01_LOCUS485172</name>
</gene>
<reference evidence="2" key="1">
    <citation type="submission" date="2018-05" db="EMBL/GenBank/DDBJ databases">
        <authorList>
            <person name="Lanie J.A."/>
            <person name="Ng W.-L."/>
            <person name="Kazmierczak K.M."/>
            <person name="Andrzejewski T.M."/>
            <person name="Davidsen T.M."/>
            <person name="Wayne K.J."/>
            <person name="Tettelin H."/>
            <person name="Glass J.I."/>
            <person name="Rusch D."/>
            <person name="Podicherti R."/>
            <person name="Tsui H.-C.T."/>
            <person name="Winkler M.E."/>
        </authorList>
    </citation>
    <scope>NUCLEOTIDE SEQUENCE</scope>
</reference>